<dbReference type="Proteomes" id="UP000773469">
    <property type="component" value="Unassembled WGS sequence"/>
</dbReference>
<keyword evidence="1" id="KW-0175">Coiled coil</keyword>
<evidence type="ECO:0008006" key="5">
    <source>
        <dbReference type="Google" id="ProtNLM"/>
    </source>
</evidence>
<gene>
    <name evidence="3" type="ORF">TUM3794_16660</name>
</gene>
<evidence type="ECO:0000313" key="3">
    <source>
        <dbReference type="EMBL" id="GIU39949.1"/>
    </source>
</evidence>
<accession>A0ABQ4NYF2</accession>
<name>A0ABQ4NYF2_SHECO</name>
<reference evidence="3 4" key="1">
    <citation type="submission" date="2021-05" db="EMBL/GenBank/DDBJ databases">
        <title>Molecular characterization for Shewanella algae harboring chromosomal blaOXA-55-like strains isolated from clinical and environment sample.</title>
        <authorList>
            <person name="Ohama Y."/>
            <person name="Aoki K."/>
            <person name="Harada S."/>
            <person name="Moriya K."/>
            <person name="Ishii Y."/>
            <person name="Tateda K."/>
        </authorList>
    </citation>
    <scope>NUCLEOTIDE SEQUENCE [LARGE SCALE GENOMIC DNA]</scope>
    <source>
        <strain evidence="3 4">MBTL60-118</strain>
    </source>
</reference>
<dbReference type="SUPFAM" id="SSF102405">
    <property type="entry name" value="MCP/YpsA-like"/>
    <property type="match status" value="1"/>
</dbReference>
<keyword evidence="2" id="KW-1133">Transmembrane helix</keyword>
<protein>
    <recommendedName>
        <fullName evidence="5">SMODS and SLOG-associating 2TM effector domain-containing protein</fullName>
    </recommendedName>
</protein>
<keyword evidence="2" id="KW-0472">Membrane</keyword>
<keyword evidence="4" id="KW-1185">Reference proteome</keyword>
<dbReference type="RefSeq" id="WP_220756722.1">
    <property type="nucleotide sequence ID" value="NZ_BPEU01000010.1"/>
</dbReference>
<feature type="transmembrane region" description="Helical" evidence="2">
    <location>
        <begin position="535"/>
        <end position="554"/>
    </location>
</feature>
<feature type="transmembrane region" description="Helical" evidence="2">
    <location>
        <begin position="503"/>
        <end position="523"/>
    </location>
</feature>
<evidence type="ECO:0000256" key="2">
    <source>
        <dbReference type="SAM" id="Phobius"/>
    </source>
</evidence>
<feature type="transmembrane region" description="Helical" evidence="2">
    <location>
        <begin position="338"/>
        <end position="358"/>
    </location>
</feature>
<sequence length="619" mass="69789">MSLHDEVLENCLPFIIGVTGHRDIPNSTNSEQQSPYKDDIRQALLYWREVVGPNTPIWLMTGLAAGADLLAAEVALEMQQSAELGAFKVIGCLPMPLTNYQADFKGLSYAPDALEQLNTVIAALELSNNELIEVRHNLNKDDYGAAIVDRSYDALRNSLYLNQGLFISKYSNVLLSLWDGKPSLGAGGTADVVMYKLGAEVAWPEGTENPALQPTSDFDGQTSGLVHHICVSRLTQNESTNVDPAFEFIEHSQGNTRVSVGNLYSSLRKSEQSDSYLKDFLSKEFVKLVAELTVHNTKARQHSAEQATDESMGLKTTAPIFKTADALALASQAEYRKFVLMFFLLAIPGYGLYEIAGNWVNSEIGLGIFALIFLVILSCWWVIKQTARKDMKWNYQLARGVAEAMRIRGFLNMADIAPSSTTLIPRRFRLHLPLLNHAISVAELDWWRHQTPFQRQDIEQKWLQDQLGFLSSRLQLSASSFKELIYKRPRYAASMANRYARRFFYSSIGIGIVLLVLMSLQLTMQLTIFTQVNEWLMLILQYSLMMAGLIMLWSELAGYEITAKGYESLEDLYRRALVLLEGQLTPSKKQMLLDLAREAMFEHVSWTSSEMNNDLKQKQ</sequence>
<organism evidence="3 4">
    <name type="scientific">Shewanella colwelliana</name>
    <name type="common">Alteromonas colwelliana</name>
    <dbReference type="NCBI Taxonomy" id="23"/>
    <lineage>
        <taxon>Bacteria</taxon>
        <taxon>Pseudomonadati</taxon>
        <taxon>Pseudomonadota</taxon>
        <taxon>Gammaproteobacteria</taxon>
        <taxon>Alteromonadales</taxon>
        <taxon>Shewanellaceae</taxon>
        <taxon>Shewanella</taxon>
    </lineage>
</organism>
<evidence type="ECO:0000256" key="1">
    <source>
        <dbReference type="SAM" id="Coils"/>
    </source>
</evidence>
<feature type="coiled-coil region" evidence="1">
    <location>
        <begin position="114"/>
        <end position="141"/>
    </location>
</feature>
<dbReference type="EMBL" id="BPEU01000010">
    <property type="protein sequence ID" value="GIU39949.1"/>
    <property type="molecule type" value="Genomic_DNA"/>
</dbReference>
<comment type="caution">
    <text evidence="3">The sequence shown here is derived from an EMBL/GenBank/DDBJ whole genome shotgun (WGS) entry which is preliminary data.</text>
</comment>
<feature type="transmembrane region" description="Helical" evidence="2">
    <location>
        <begin position="364"/>
        <end position="383"/>
    </location>
</feature>
<keyword evidence="2" id="KW-0812">Transmembrane</keyword>
<evidence type="ECO:0000313" key="4">
    <source>
        <dbReference type="Proteomes" id="UP000773469"/>
    </source>
</evidence>
<proteinExistence type="predicted"/>
<dbReference type="Gene3D" id="3.40.50.450">
    <property type="match status" value="1"/>
</dbReference>